<dbReference type="RefSeq" id="WP_254571487.1">
    <property type="nucleotide sequence ID" value="NZ_CP098502.1"/>
</dbReference>
<organism evidence="6 7">
    <name type="scientific">Paraconexibacter antarcticus</name>
    <dbReference type="NCBI Taxonomy" id="2949664"/>
    <lineage>
        <taxon>Bacteria</taxon>
        <taxon>Bacillati</taxon>
        <taxon>Actinomycetota</taxon>
        <taxon>Thermoleophilia</taxon>
        <taxon>Solirubrobacterales</taxon>
        <taxon>Paraconexibacteraceae</taxon>
        <taxon>Paraconexibacter</taxon>
    </lineage>
</organism>
<name>A0ABY5DT71_9ACTN</name>
<dbReference type="Gene3D" id="2.60.40.420">
    <property type="entry name" value="Cupredoxins - blue copper proteins"/>
    <property type="match status" value="1"/>
</dbReference>
<evidence type="ECO:0000313" key="6">
    <source>
        <dbReference type="EMBL" id="UTI64789.1"/>
    </source>
</evidence>
<accession>A0ABY5DT71</accession>
<dbReference type="Pfam" id="PF00127">
    <property type="entry name" value="Copper-bind"/>
    <property type="match status" value="1"/>
</dbReference>
<feature type="region of interest" description="Disordered" evidence="3">
    <location>
        <begin position="24"/>
        <end position="49"/>
    </location>
</feature>
<feature type="domain" description="Blue (type 1) copper" evidence="5">
    <location>
        <begin position="55"/>
        <end position="135"/>
    </location>
</feature>
<dbReference type="InterPro" id="IPR008972">
    <property type="entry name" value="Cupredoxin"/>
</dbReference>
<evidence type="ECO:0000256" key="1">
    <source>
        <dbReference type="ARBA" id="ARBA00022723"/>
    </source>
</evidence>
<dbReference type="PANTHER" id="PTHR36507:SF1">
    <property type="entry name" value="BLL1555 PROTEIN"/>
    <property type="match status" value="1"/>
</dbReference>
<evidence type="ECO:0000259" key="5">
    <source>
        <dbReference type="Pfam" id="PF00127"/>
    </source>
</evidence>
<keyword evidence="1" id="KW-0479">Metal-binding</keyword>
<sequence>MPSHRTLPLLAVLATGLLAGCGSSSGSSSSSTSTPAPATGAASTATTAAPASGGVTITMKNIAFDPKSVTVKAGTKVTWTNGEAVGHNVTAKAGASFKSALLNQGQTFSFTPKTAGTIKYTCTIHPGMDGTIVVQ</sequence>
<evidence type="ECO:0000256" key="3">
    <source>
        <dbReference type="SAM" id="MobiDB-lite"/>
    </source>
</evidence>
<dbReference type="PANTHER" id="PTHR36507">
    <property type="entry name" value="BLL1555 PROTEIN"/>
    <property type="match status" value="1"/>
</dbReference>
<dbReference type="EMBL" id="CP098502">
    <property type="protein sequence ID" value="UTI64789.1"/>
    <property type="molecule type" value="Genomic_DNA"/>
</dbReference>
<gene>
    <name evidence="6" type="ORF">NBH00_00945</name>
</gene>
<feature type="chain" id="PRO_5046604219" evidence="4">
    <location>
        <begin position="20"/>
        <end position="135"/>
    </location>
</feature>
<dbReference type="InterPro" id="IPR052721">
    <property type="entry name" value="ET_Amicyanin"/>
</dbReference>
<keyword evidence="2" id="KW-0186">Copper</keyword>
<reference evidence="6 7" key="1">
    <citation type="submission" date="2022-06" db="EMBL/GenBank/DDBJ databases">
        <title>Paraconexibacter antarcticus.</title>
        <authorList>
            <person name="Kim C.S."/>
        </authorList>
    </citation>
    <scope>NUCLEOTIDE SEQUENCE [LARGE SCALE GENOMIC DNA]</scope>
    <source>
        <strain evidence="6 7">02-257</strain>
    </source>
</reference>
<dbReference type="PROSITE" id="PS51257">
    <property type="entry name" value="PROKAR_LIPOPROTEIN"/>
    <property type="match status" value="1"/>
</dbReference>
<evidence type="ECO:0000313" key="7">
    <source>
        <dbReference type="Proteomes" id="UP001056035"/>
    </source>
</evidence>
<keyword evidence="7" id="KW-1185">Reference proteome</keyword>
<dbReference type="InterPro" id="IPR000923">
    <property type="entry name" value="BlueCu_1"/>
</dbReference>
<feature type="signal peptide" evidence="4">
    <location>
        <begin position="1"/>
        <end position="19"/>
    </location>
</feature>
<protein>
    <submittedName>
        <fullName evidence="6">Plastocyanin/azurin family copper-binding protein</fullName>
    </submittedName>
</protein>
<evidence type="ECO:0000256" key="2">
    <source>
        <dbReference type="ARBA" id="ARBA00023008"/>
    </source>
</evidence>
<dbReference type="SUPFAM" id="SSF49503">
    <property type="entry name" value="Cupredoxins"/>
    <property type="match status" value="1"/>
</dbReference>
<evidence type="ECO:0000256" key="4">
    <source>
        <dbReference type="SAM" id="SignalP"/>
    </source>
</evidence>
<keyword evidence="4" id="KW-0732">Signal</keyword>
<proteinExistence type="predicted"/>
<dbReference type="Proteomes" id="UP001056035">
    <property type="component" value="Chromosome"/>
</dbReference>